<dbReference type="AlphaFoldDB" id="A0AA85JLP3"/>
<feature type="region of interest" description="Disordered" evidence="1">
    <location>
        <begin position="513"/>
        <end position="611"/>
    </location>
</feature>
<feature type="compositionally biased region" description="Pro residues" evidence="1">
    <location>
        <begin position="315"/>
        <end position="326"/>
    </location>
</feature>
<feature type="region of interest" description="Disordered" evidence="1">
    <location>
        <begin position="872"/>
        <end position="910"/>
    </location>
</feature>
<feature type="compositionally biased region" description="Low complexity" evidence="1">
    <location>
        <begin position="63"/>
        <end position="85"/>
    </location>
</feature>
<feature type="region of interest" description="Disordered" evidence="1">
    <location>
        <begin position="635"/>
        <end position="668"/>
    </location>
</feature>
<evidence type="ECO:0000256" key="1">
    <source>
        <dbReference type="SAM" id="MobiDB-lite"/>
    </source>
</evidence>
<feature type="compositionally biased region" description="Polar residues" evidence="1">
    <location>
        <begin position="514"/>
        <end position="539"/>
    </location>
</feature>
<feature type="compositionally biased region" description="Polar residues" evidence="1">
    <location>
        <begin position="247"/>
        <end position="256"/>
    </location>
</feature>
<feature type="compositionally biased region" description="Polar residues" evidence="1">
    <location>
        <begin position="118"/>
        <end position="159"/>
    </location>
</feature>
<feature type="compositionally biased region" description="Low complexity" evidence="1">
    <location>
        <begin position="257"/>
        <end position="266"/>
    </location>
</feature>
<proteinExistence type="predicted"/>
<protein>
    <submittedName>
        <fullName evidence="3">Uncharacterized protein</fullName>
    </submittedName>
</protein>
<evidence type="ECO:0000313" key="3">
    <source>
        <dbReference type="WBParaSite" id="TREG1_33140.1"/>
    </source>
</evidence>
<name>A0AA85JLP3_TRIRE</name>
<feature type="compositionally biased region" description="Polar residues" evidence="1">
    <location>
        <begin position="87"/>
        <end position="96"/>
    </location>
</feature>
<feature type="compositionally biased region" description="Polar residues" evidence="1">
    <location>
        <begin position="872"/>
        <end position="898"/>
    </location>
</feature>
<feature type="region of interest" description="Disordered" evidence="1">
    <location>
        <begin position="247"/>
        <end position="351"/>
    </location>
</feature>
<organism evidence="2 3">
    <name type="scientific">Trichobilharzia regenti</name>
    <name type="common">Nasal bird schistosome</name>
    <dbReference type="NCBI Taxonomy" id="157069"/>
    <lineage>
        <taxon>Eukaryota</taxon>
        <taxon>Metazoa</taxon>
        <taxon>Spiralia</taxon>
        <taxon>Lophotrochozoa</taxon>
        <taxon>Platyhelminthes</taxon>
        <taxon>Trematoda</taxon>
        <taxon>Digenea</taxon>
        <taxon>Strigeidida</taxon>
        <taxon>Schistosomatoidea</taxon>
        <taxon>Schistosomatidae</taxon>
        <taxon>Trichobilharzia</taxon>
    </lineage>
</organism>
<feature type="region of interest" description="Disordered" evidence="1">
    <location>
        <begin position="55"/>
        <end position="159"/>
    </location>
</feature>
<feature type="compositionally biased region" description="Polar residues" evidence="1">
    <location>
        <begin position="267"/>
        <end position="302"/>
    </location>
</feature>
<reference evidence="2" key="1">
    <citation type="submission" date="2022-06" db="EMBL/GenBank/DDBJ databases">
        <authorList>
            <person name="Berger JAMES D."/>
            <person name="Berger JAMES D."/>
        </authorList>
    </citation>
    <scope>NUCLEOTIDE SEQUENCE [LARGE SCALE GENOMIC DNA]</scope>
</reference>
<feature type="compositionally biased region" description="Gly residues" evidence="1">
    <location>
        <begin position="560"/>
        <end position="577"/>
    </location>
</feature>
<feature type="compositionally biased region" description="Polar residues" evidence="1">
    <location>
        <begin position="581"/>
        <end position="596"/>
    </location>
</feature>
<feature type="compositionally biased region" description="Low complexity" evidence="1">
    <location>
        <begin position="104"/>
        <end position="117"/>
    </location>
</feature>
<feature type="region of interest" description="Disordered" evidence="1">
    <location>
        <begin position="705"/>
        <end position="736"/>
    </location>
</feature>
<evidence type="ECO:0000313" key="2">
    <source>
        <dbReference type="Proteomes" id="UP000050795"/>
    </source>
</evidence>
<sequence>MLPKKKRWMADVVHPSPSNLVSLPTPPPPPTTTITLPNVSNNDGAKKIHCCDTPIQTMNTNTSTRSLPLPISSSSSPQLPPSGKSLQGGNLMSSSDMYGIAVLQQQQQRQTNHPQQQTFNNRPGSNTTEHSQSDKSQTLTSRQSNHSMKSTPSGRRNDVNANLITTISQYPTELLQQQQPGLLLQVLPQEYLMNYAQNLAKLNANKNSSSETVHTSVNECSVIPSKLNKIDNTSLANITAYSQGLLHQSSDTQGRQTHTTLTTTSTNMSNPSLRIKCSENSKIQRTPPQPTLRSSPMHNSPVFQYPAPTNSQRFSPPPPPPGPAPSQPSQTTSHPPPPRRLSGGSGDQVRHMKPMMTQSHHQHHHQLPPGFDLSSISAVARAASMLSPSQLEAAAALLSQWDNANHLSLLANNPSYRNLCNIAELSGNNKQQLANSSSSSVVSYASSIPSEINPVSSSCYMDNNPIQGVNRSGMTTEAKTRRVSDISSSSSSFVNPKTVPSVSIGTMSDLRYSNMKTSPSLPRSMESTNRLNSRSSTPVNEMHKSEQHICCPPWITASGTGTGTGSGSASAGPGGSGASTDQRTYPTDSSHPNKLQPNPRDRDHHHHHQQTVELADSRLAILHDAKLASLSVDWPSCTMSQNNNNNNNNNMPMMSKANRIRSSSSSSSSFSSTAACQAVSSLSSTPESSPFSVVNQLATKTVERKYSSSTSSSSPLSSGSSFLPSESMHKTSISGQCSPNVPMTFNFKGLNPHLQTSSSSPVSVSSTSSLSSSLSSCCQTIKPPPSPVIGGHKIPSSTITQSQIVITYSEENSPITTTTTTTTTNTACSPQSLNSFFPIMNTNSTTTSTNNVIEIAGSSSSCKVEVDDRSSINWSGKRSTHQSSELNNNNKRQSTTAYSSSGGLLPSTPPIQIMKQDSIIKNKINDNNSLDQKTQNNNNNNTSMPLKKRLIQRYEADRDIDMKQPSEVKNMCSSSTKIELTMESAKVQSRPISYSEDMKANHYLSENRLTTKEM</sequence>
<dbReference type="WBParaSite" id="TREG1_33140.1">
    <property type="protein sequence ID" value="TREG1_33140.1"/>
    <property type="gene ID" value="TREG1_33140"/>
</dbReference>
<accession>A0AA85JLP3</accession>
<feature type="compositionally biased region" description="Low complexity" evidence="1">
    <location>
        <begin position="707"/>
        <end position="726"/>
    </location>
</feature>
<keyword evidence="2" id="KW-1185">Reference proteome</keyword>
<dbReference type="Proteomes" id="UP000050795">
    <property type="component" value="Unassembled WGS sequence"/>
</dbReference>
<reference evidence="3" key="2">
    <citation type="submission" date="2023-11" db="UniProtKB">
        <authorList>
            <consortium name="WormBaseParasite"/>
        </authorList>
    </citation>
    <scope>IDENTIFICATION</scope>
</reference>